<dbReference type="InterPro" id="IPR009057">
    <property type="entry name" value="Homeodomain-like_sf"/>
</dbReference>
<dbReference type="InterPro" id="IPR036271">
    <property type="entry name" value="Tet_transcr_reg_TetR-rel_C_sf"/>
</dbReference>
<name>A0A8J3YRY3_9ACTN</name>
<sequence length="182" mass="19435">MDVALTMVAEVGYAAVTIDAVVARARASKTTVYRRWADKRALVAAAMGTGPRAQPFDVPDTGSLRGDLIAYARALAAVIDGFEGRLILGMSQAVLEDAALRASVQERSKRIAPQLDRRVLERARERGELRSAEQPPILGEVASSLLVYRLVCGLPVDDLFVAHLVDDILLPALRHGGGPAGP</sequence>
<feature type="domain" description="HTH tetR-type" evidence="5">
    <location>
        <begin position="1"/>
        <end position="54"/>
    </location>
</feature>
<evidence type="ECO:0000256" key="2">
    <source>
        <dbReference type="ARBA" id="ARBA00023125"/>
    </source>
</evidence>
<accession>A0A8J3YRY3</accession>
<dbReference type="GO" id="GO:0000976">
    <property type="term" value="F:transcription cis-regulatory region binding"/>
    <property type="evidence" value="ECO:0007669"/>
    <property type="project" value="TreeGrafter"/>
</dbReference>
<dbReference type="InterPro" id="IPR001647">
    <property type="entry name" value="HTH_TetR"/>
</dbReference>
<dbReference type="SUPFAM" id="SSF48498">
    <property type="entry name" value="Tetracyclin repressor-like, C-terminal domain"/>
    <property type="match status" value="1"/>
</dbReference>
<dbReference type="Proteomes" id="UP000619260">
    <property type="component" value="Unassembled WGS sequence"/>
</dbReference>
<dbReference type="PANTHER" id="PTHR30055:SF148">
    <property type="entry name" value="TETR-FAMILY TRANSCRIPTIONAL REGULATOR"/>
    <property type="match status" value="1"/>
</dbReference>
<dbReference type="PROSITE" id="PS50977">
    <property type="entry name" value="HTH_TETR_2"/>
    <property type="match status" value="1"/>
</dbReference>
<dbReference type="Gene3D" id="1.10.357.10">
    <property type="entry name" value="Tetracycline Repressor, domain 2"/>
    <property type="match status" value="1"/>
</dbReference>
<evidence type="ECO:0000256" key="1">
    <source>
        <dbReference type="ARBA" id="ARBA00023015"/>
    </source>
</evidence>
<gene>
    <name evidence="6" type="ORF">Val02_74800</name>
</gene>
<dbReference type="InterPro" id="IPR011075">
    <property type="entry name" value="TetR_C"/>
</dbReference>
<dbReference type="Pfam" id="PF00440">
    <property type="entry name" value="TetR_N"/>
    <property type="match status" value="1"/>
</dbReference>
<dbReference type="InterPro" id="IPR023772">
    <property type="entry name" value="DNA-bd_HTH_TetR-type_CS"/>
</dbReference>
<keyword evidence="7" id="KW-1185">Reference proteome</keyword>
<dbReference type="Gene3D" id="1.10.10.60">
    <property type="entry name" value="Homeodomain-like"/>
    <property type="match status" value="1"/>
</dbReference>
<evidence type="ECO:0000256" key="4">
    <source>
        <dbReference type="PROSITE-ProRule" id="PRU00335"/>
    </source>
</evidence>
<reference evidence="6" key="1">
    <citation type="submission" date="2021-01" db="EMBL/GenBank/DDBJ databases">
        <title>Whole genome shotgun sequence of Virgisporangium aliadipatigenens NBRC 105644.</title>
        <authorList>
            <person name="Komaki H."/>
            <person name="Tamura T."/>
        </authorList>
    </citation>
    <scope>NUCLEOTIDE SEQUENCE</scope>
    <source>
        <strain evidence="6">NBRC 105644</strain>
    </source>
</reference>
<evidence type="ECO:0000256" key="3">
    <source>
        <dbReference type="ARBA" id="ARBA00023163"/>
    </source>
</evidence>
<keyword evidence="1" id="KW-0805">Transcription regulation</keyword>
<evidence type="ECO:0000259" key="5">
    <source>
        <dbReference type="PROSITE" id="PS50977"/>
    </source>
</evidence>
<proteinExistence type="predicted"/>
<comment type="caution">
    <text evidence="6">The sequence shown here is derived from an EMBL/GenBank/DDBJ whole genome shotgun (WGS) entry which is preliminary data.</text>
</comment>
<protein>
    <submittedName>
        <fullName evidence="6">Putative regulatory protein, TetR family</fullName>
    </submittedName>
</protein>
<organism evidence="6 7">
    <name type="scientific">Virgisporangium aliadipatigenens</name>
    <dbReference type="NCBI Taxonomy" id="741659"/>
    <lineage>
        <taxon>Bacteria</taxon>
        <taxon>Bacillati</taxon>
        <taxon>Actinomycetota</taxon>
        <taxon>Actinomycetes</taxon>
        <taxon>Micromonosporales</taxon>
        <taxon>Micromonosporaceae</taxon>
        <taxon>Virgisporangium</taxon>
    </lineage>
</organism>
<dbReference type="PROSITE" id="PS01081">
    <property type="entry name" value="HTH_TETR_1"/>
    <property type="match status" value="1"/>
</dbReference>
<keyword evidence="2 4" id="KW-0238">DNA-binding</keyword>
<dbReference type="AlphaFoldDB" id="A0A8J3YRY3"/>
<dbReference type="Pfam" id="PF16859">
    <property type="entry name" value="TetR_C_11"/>
    <property type="match status" value="1"/>
</dbReference>
<dbReference type="PANTHER" id="PTHR30055">
    <property type="entry name" value="HTH-TYPE TRANSCRIPTIONAL REGULATOR RUTR"/>
    <property type="match status" value="1"/>
</dbReference>
<feature type="DNA-binding region" description="H-T-H motif" evidence="4">
    <location>
        <begin position="17"/>
        <end position="36"/>
    </location>
</feature>
<dbReference type="SUPFAM" id="SSF46689">
    <property type="entry name" value="Homeodomain-like"/>
    <property type="match status" value="1"/>
</dbReference>
<keyword evidence="3" id="KW-0804">Transcription</keyword>
<evidence type="ECO:0000313" key="7">
    <source>
        <dbReference type="Proteomes" id="UP000619260"/>
    </source>
</evidence>
<dbReference type="EMBL" id="BOPF01000037">
    <property type="protein sequence ID" value="GIJ50594.1"/>
    <property type="molecule type" value="Genomic_DNA"/>
</dbReference>
<dbReference type="InterPro" id="IPR050109">
    <property type="entry name" value="HTH-type_TetR-like_transc_reg"/>
</dbReference>
<evidence type="ECO:0000313" key="6">
    <source>
        <dbReference type="EMBL" id="GIJ50594.1"/>
    </source>
</evidence>
<dbReference type="GO" id="GO:0003700">
    <property type="term" value="F:DNA-binding transcription factor activity"/>
    <property type="evidence" value="ECO:0007669"/>
    <property type="project" value="TreeGrafter"/>
</dbReference>